<organism evidence="2 3">
    <name type="scientific">Porites evermanni</name>
    <dbReference type="NCBI Taxonomy" id="104178"/>
    <lineage>
        <taxon>Eukaryota</taxon>
        <taxon>Metazoa</taxon>
        <taxon>Cnidaria</taxon>
        <taxon>Anthozoa</taxon>
        <taxon>Hexacorallia</taxon>
        <taxon>Scleractinia</taxon>
        <taxon>Fungiina</taxon>
        <taxon>Poritidae</taxon>
        <taxon>Porites</taxon>
    </lineage>
</organism>
<dbReference type="PANTHER" id="PTHR33960:SF1">
    <property type="entry name" value="SIMILAR TO KIAA0825 PROTEIN"/>
    <property type="match status" value="1"/>
</dbReference>
<dbReference type="Proteomes" id="UP001159427">
    <property type="component" value="Unassembled WGS sequence"/>
</dbReference>
<evidence type="ECO:0000313" key="3">
    <source>
        <dbReference type="Proteomes" id="UP001159427"/>
    </source>
</evidence>
<dbReference type="Pfam" id="PF14906">
    <property type="entry name" value="DUF4495"/>
    <property type="match status" value="1"/>
</dbReference>
<name>A0ABN8MNY3_9CNID</name>
<dbReference type="EMBL" id="CALNXI010000605">
    <property type="protein sequence ID" value="CAH3029990.1"/>
    <property type="molecule type" value="Genomic_DNA"/>
</dbReference>
<accession>A0ABN8MNY3</accession>
<gene>
    <name evidence="2" type="ORF">PEVE_00037198</name>
</gene>
<sequence>MSRYSKTKKHQIGELSLLVNGLNFSSLDVGSIKDAIQKLDARLEENTGSLQESWGQFVDVCNTISQDRNQNPSEWLNSRGAVDLLASSNITQTNACSYEPIALNCFLNNVIQALERNPGQEESIFDDLVQFASQQGIVMPFGLPQKDGVSEQEEVPLNTIVIENEQATDILWEAIRSKLRKGFWALLANLPLFDEHSEIFCDERKINLLQDLCFLYPANEIWKGYKNYRRKLMDQYVRNEALLQDIETDLIPHEGNIPGNVVSFVKLCKAAEIMIHEDAVILQEGIFPDKVPSFDYIYDSYLVKITQELQSVCESCSSNKKNEHASLSEVERPSGSRRGSSVLTVKQSDPKDNLLAYKYFFCAMVSLEQLIQRVTTQRSEMEGTVTRVGNLQNATKSPSSPVLGHRSPNRQSSKKGNHAGLYVAEGNLPLPFGSVTSKVDSQTHSISGSLSQSQSSQWPWRDEFKSHTSKISLSLSDSIKKSCEKALDDELQSYQVWKKIPSVKLRDDIVGGKQDYPRKIAKSCAVIMENADEVLPLASNHGGKLFHVVRSSFVDSLEACLKSYHSRLIQLLSDFPHLCSVDCLYIILSSAVFIRNHLVYYEDILGSEPRRPFPVLHRQFSELVDSVSDQIISYHETIILTVILQDTHSHNWTGHRPFFEDERCSFSVQMWNFHLQGLRHDLWTYCPPEKAQEIFTSVLHSSLVTLVTRYSRVTPSVRRVKQFRSDITTILLSTLSFLWFCCKSVSFLLDPQSSAAPFPAIHRLCSCLLTTLTVVSCPLETLCSHVIAEQPSNQELTNSAATWLSWLHPEVFKTHEGRLAALPDRQATFVLYKLAVNQPSPQWSLFLRALLSRNARLPVTIVKYGDLGSLKTPVNSSKTVEPVPSSWFDERVTSSEETAKKFNKGLVCSIYHILFHSSNDFPGLVNYLMAIVSREDSWKLFDSTSSGLKISDAKESPVWLDCVYRTFDPYIVRFLQPSLLLLCEQDKKVTKTYNFTSMSALPCSCPRKKSPKTRDNKNHTEVLYNALQDLLNQMTQHFCAIPKIMSQFLNKLQESVHQKSVDLSSETVGVKVLASLLYRWLSDLDRVVSVCDAQLSAETQRCMAMFAEIVWHVLVNLGRTEGGVRNPDLPSDMDALLISKRDWLNQKVGQIKTQIASQAFEEYQVETVYESVADLHFTHMVDALMKDKKGSASLRHAYNFIQANKDWLLNLVLVPGHILPPEPSRSRQGSKQSSGFNPLKQFAMIGEYAFNQEKIASFPFDWNKLLQSGLCSSTETVKRLVFNRSELQEGACLEDSERELVNALKGHYGVTVGGGDGEQAG</sequence>
<reference evidence="2 3" key="1">
    <citation type="submission" date="2022-05" db="EMBL/GenBank/DDBJ databases">
        <authorList>
            <consortium name="Genoscope - CEA"/>
            <person name="William W."/>
        </authorList>
    </citation>
    <scope>NUCLEOTIDE SEQUENCE [LARGE SCALE GENOMIC DNA]</scope>
</reference>
<feature type="region of interest" description="Disordered" evidence="1">
    <location>
        <begin position="391"/>
        <end position="416"/>
    </location>
</feature>
<keyword evidence="3" id="KW-1185">Reference proteome</keyword>
<evidence type="ECO:0000256" key="1">
    <source>
        <dbReference type="SAM" id="MobiDB-lite"/>
    </source>
</evidence>
<protein>
    <submittedName>
        <fullName evidence="2">Uncharacterized protein</fullName>
    </submittedName>
</protein>
<dbReference type="PANTHER" id="PTHR33960">
    <property type="entry name" value="SIMILAR TO KIAA0825 PROTEIN"/>
    <property type="match status" value="1"/>
</dbReference>
<feature type="compositionally biased region" description="Basic and acidic residues" evidence="1">
    <location>
        <begin position="323"/>
        <end position="334"/>
    </location>
</feature>
<evidence type="ECO:0000313" key="2">
    <source>
        <dbReference type="EMBL" id="CAH3029990.1"/>
    </source>
</evidence>
<feature type="region of interest" description="Disordered" evidence="1">
    <location>
        <begin position="323"/>
        <end position="345"/>
    </location>
</feature>
<proteinExistence type="predicted"/>
<feature type="compositionally biased region" description="Polar residues" evidence="1">
    <location>
        <begin position="391"/>
        <end position="400"/>
    </location>
</feature>
<comment type="caution">
    <text evidence="2">The sequence shown here is derived from an EMBL/GenBank/DDBJ whole genome shotgun (WGS) entry which is preliminary data.</text>
</comment>
<dbReference type="InterPro" id="IPR027993">
    <property type="entry name" value="DUF4495"/>
</dbReference>